<accession>A0ABD1Z255</accession>
<dbReference type="EMBL" id="JBHFFA010000002">
    <property type="protein sequence ID" value="KAL2641813.1"/>
    <property type="molecule type" value="Genomic_DNA"/>
</dbReference>
<keyword evidence="2" id="KW-1185">Reference proteome</keyword>
<sequence length="191" mass="21715">MQREEARNAWLNEVIGTLRSEIQTLSSEGTKAKRTGKLPDRDWVHEAKQRWKANPSPENMFCLFEALEEHEDQIVVREKMFLKHARYLTVTHGDEEAPLDLSRAAVILCRRNDVLYTSAERQQQLDRPFTSFLGWNCAVSSEGGMINVPVDRPLGSLFDRYLPAYFPLGVFGADNAQGRSQVPKLPHSVSS</sequence>
<reference evidence="1 2" key="1">
    <citation type="submission" date="2024-09" db="EMBL/GenBank/DDBJ databases">
        <title>Chromosome-scale assembly of Riccia fluitans.</title>
        <authorList>
            <person name="Paukszto L."/>
            <person name="Sawicki J."/>
            <person name="Karawczyk K."/>
            <person name="Piernik-Szablinska J."/>
            <person name="Szczecinska M."/>
            <person name="Mazdziarz M."/>
        </authorList>
    </citation>
    <scope>NUCLEOTIDE SEQUENCE [LARGE SCALE GENOMIC DNA]</scope>
    <source>
        <strain evidence="1">Rf_01</strain>
        <tissue evidence="1">Aerial parts of the thallus</tissue>
    </source>
</reference>
<dbReference type="AlphaFoldDB" id="A0ABD1Z255"/>
<name>A0ABD1Z255_9MARC</name>
<dbReference type="Proteomes" id="UP001605036">
    <property type="component" value="Unassembled WGS sequence"/>
</dbReference>
<evidence type="ECO:0000313" key="2">
    <source>
        <dbReference type="Proteomes" id="UP001605036"/>
    </source>
</evidence>
<evidence type="ECO:0008006" key="3">
    <source>
        <dbReference type="Google" id="ProtNLM"/>
    </source>
</evidence>
<comment type="caution">
    <text evidence="1">The sequence shown here is derived from an EMBL/GenBank/DDBJ whole genome shotgun (WGS) entry which is preliminary data.</text>
</comment>
<proteinExistence type="predicted"/>
<protein>
    <recommendedName>
        <fullName evidence="3">PH domain-containing protein</fullName>
    </recommendedName>
</protein>
<organism evidence="1 2">
    <name type="scientific">Riccia fluitans</name>
    <dbReference type="NCBI Taxonomy" id="41844"/>
    <lineage>
        <taxon>Eukaryota</taxon>
        <taxon>Viridiplantae</taxon>
        <taxon>Streptophyta</taxon>
        <taxon>Embryophyta</taxon>
        <taxon>Marchantiophyta</taxon>
        <taxon>Marchantiopsida</taxon>
        <taxon>Marchantiidae</taxon>
        <taxon>Marchantiales</taxon>
        <taxon>Ricciaceae</taxon>
        <taxon>Riccia</taxon>
    </lineage>
</organism>
<evidence type="ECO:0000313" key="1">
    <source>
        <dbReference type="EMBL" id="KAL2641813.1"/>
    </source>
</evidence>
<gene>
    <name evidence="1" type="ORF">R1flu_009400</name>
</gene>